<dbReference type="AlphaFoldDB" id="A0A845HRC2"/>
<keyword evidence="1" id="KW-0732">Signal</keyword>
<name>A0A845HRC2_9BURK</name>
<proteinExistence type="predicted"/>
<feature type="chain" id="PRO_5032420627" evidence="1">
    <location>
        <begin position="27"/>
        <end position="109"/>
    </location>
</feature>
<dbReference type="RefSeq" id="WP_161033411.1">
    <property type="nucleotide sequence ID" value="NZ_WWCL01000001.1"/>
</dbReference>
<dbReference type="EMBL" id="WWCL01000001">
    <property type="protein sequence ID" value="MYN43540.1"/>
    <property type="molecule type" value="Genomic_DNA"/>
</dbReference>
<gene>
    <name evidence="2" type="ORF">GTP23_00480</name>
</gene>
<dbReference type="Proteomes" id="UP000444316">
    <property type="component" value="Unassembled WGS sequence"/>
</dbReference>
<evidence type="ECO:0000313" key="3">
    <source>
        <dbReference type="Proteomes" id="UP000444316"/>
    </source>
</evidence>
<sequence length="109" mass="12077">MKIHPWKIQAIAWAFFLLLISDSAIAQSKNSSTARLLQYDGKSTNQLLWDKRFVGLVNTRVPSALSDYVVMAMGGPPDSVVVEDHRYVSMSVCRQHSTPSKAGAELLDL</sequence>
<evidence type="ECO:0000313" key="2">
    <source>
        <dbReference type="EMBL" id="MYN43540.1"/>
    </source>
</evidence>
<reference evidence="2" key="1">
    <citation type="submission" date="2019-12" db="EMBL/GenBank/DDBJ databases">
        <title>Novel species isolated from a subtropical stream in China.</title>
        <authorList>
            <person name="Lu H."/>
        </authorList>
    </citation>
    <scope>NUCLEOTIDE SEQUENCE [LARGE SCALE GENOMIC DNA]</scope>
    <source>
        <strain evidence="2">FT93W</strain>
    </source>
</reference>
<accession>A0A845HRC2</accession>
<keyword evidence="3" id="KW-1185">Reference proteome</keyword>
<protein>
    <submittedName>
        <fullName evidence="2">Uncharacterized protein</fullName>
    </submittedName>
</protein>
<organism evidence="2 3">
    <name type="scientific">Duganella fentianensis</name>
    <dbReference type="NCBI Taxonomy" id="2692177"/>
    <lineage>
        <taxon>Bacteria</taxon>
        <taxon>Pseudomonadati</taxon>
        <taxon>Pseudomonadota</taxon>
        <taxon>Betaproteobacteria</taxon>
        <taxon>Burkholderiales</taxon>
        <taxon>Oxalobacteraceae</taxon>
        <taxon>Telluria group</taxon>
        <taxon>Duganella</taxon>
    </lineage>
</organism>
<feature type="signal peptide" evidence="1">
    <location>
        <begin position="1"/>
        <end position="26"/>
    </location>
</feature>
<evidence type="ECO:0000256" key="1">
    <source>
        <dbReference type="SAM" id="SignalP"/>
    </source>
</evidence>
<comment type="caution">
    <text evidence="2">The sequence shown here is derived from an EMBL/GenBank/DDBJ whole genome shotgun (WGS) entry which is preliminary data.</text>
</comment>